<dbReference type="InterPro" id="IPR000757">
    <property type="entry name" value="Beta-glucanase-like"/>
</dbReference>
<dbReference type="InterPro" id="IPR013320">
    <property type="entry name" value="ConA-like_dom_sf"/>
</dbReference>
<feature type="transmembrane region" description="Helical" evidence="10">
    <location>
        <begin position="192"/>
        <end position="212"/>
    </location>
</feature>
<keyword evidence="6 10" id="KW-0472">Membrane</keyword>
<keyword evidence="7" id="KW-0325">Glycoprotein</keyword>
<dbReference type="GO" id="GO:0015926">
    <property type="term" value="F:glucosidase activity"/>
    <property type="evidence" value="ECO:0007669"/>
    <property type="project" value="TreeGrafter"/>
</dbReference>
<dbReference type="PANTHER" id="PTHR31361:SF1">
    <property type="entry name" value="BETA-GLUCAN SYNTHESIS-ASSOCIATED PROTEIN KRE6-RELATED"/>
    <property type="match status" value="1"/>
</dbReference>
<evidence type="ECO:0000256" key="7">
    <source>
        <dbReference type="ARBA" id="ARBA00023180"/>
    </source>
</evidence>
<evidence type="ECO:0000256" key="1">
    <source>
        <dbReference type="ARBA" id="ARBA00004606"/>
    </source>
</evidence>
<evidence type="ECO:0000256" key="2">
    <source>
        <dbReference type="ARBA" id="ARBA00010962"/>
    </source>
</evidence>
<evidence type="ECO:0000256" key="6">
    <source>
        <dbReference type="ARBA" id="ARBA00023136"/>
    </source>
</evidence>
<dbReference type="Proteomes" id="UP000799118">
    <property type="component" value="Unassembled WGS sequence"/>
</dbReference>
<keyword evidence="4" id="KW-0735">Signal-anchor</keyword>
<feature type="domain" description="GH16" evidence="11">
    <location>
        <begin position="231"/>
        <end position="625"/>
    </location>
</feature>
<dbReference type="InterPro" id="IPR005629">
    <property type="entry name" value="Skn1/Kre6/Sbg1"/>
</dbReference>
<dbReference type="Pfam" id="PF03935">
    <property type="entry name" value="SKN1_KRE6_Sbg1"/>
    <property type="match status" value="1"/>
</dbReference>
<comment type="similarity">
    <text evidence="2">Belongs to the SKN1/KRE6 family.</text>
</comment>
<evidence type="ECO:0000256" key="10">
    <source>
        <dbReference type="SAM" id="Phobius"/>
    </source>
</evidence>
<keyword evidence="3 10" id="KW-0812">Transmembrane</keyword>
<dbReference type="GO" id="GO:0005789">
    <property type="term" value="C:endoplasmic reticulum membrane"/>
    <property type="evidence" value="ECO:0007669"/>
    <property type="project" value="TreeGrafter"/>
</dbReference>
<gene>
    <name evidence="12" type="ORF">BT96DRAFT_952352</name>
</gene>
<comment type="subcellular location">
    <subcellularLocation>
        <location evidence="1">Membrane</location>
        <topology evidence="1">Single-pass type II membrane protein</topology>
    </subcellularLocation>
</comment>
<evidence type="ECO:0000313" key="12">
    <source>
        <dbReference type="EMBL" id="KAE9411223.1"/>
    </source>
</evidence>
<organism evidence="12 13">
    <name type="scientific">Gymnopus androsaceus JB14</name>
    <dbReference type="NCBI Taxonomy" id="1447944"/>
    <lineage>
        <taxon>Eukaryota</taxon>
        <taxon>Fungi</taxon>
        <taxon>Dikarya</taxon>
        <taxon>Basidiomycota</taxon>
        <taxon>Agaricomycotina</taxon>
        <taxon>Agaricomycetes</taxon>
        <taxon>Agaricomycetidae</taxon>
        <taxon>Agaricales</taxon>
        <taxon>Marasmiineae</taxon>
        <taxon>Omphalotaceae</taxon>
        <taxon>Gymnopus</taxon>
    </lineage>
</organism>
<dbReference type="AlphaFoldDB" id="A0A6A4IPH1"/>
<keyword evidence="8" id="KW-0961">Cell wall biogenesis/degradation</keyword>
<evidence type="ECO:0000256" key="9">
    <source>
        <dbReference type="SAM" id="MobiDB-lite"/>
    </source>
</evidence>
<keyword evidence="5 10" id="KW-1133">Transmembrane helix</keyword>
<dbReference type="EMBL" id="ML769383">
    <property type="protein sequence ID" value="KAE9411223.1"/>
    <property type="molecule type" value="Genomic_DNA"/>
</dbReference>
<name>A0A6A4IPH1_9AGAR</name>
<dbReference type="GO" id="GO:0006078">
    <property type="term" value="P:(1-&gt;6)-beta-D-glucan biosynthetic process"/>
    <property type="evidence" value="ECO:0007669"/>
    <property type="project" value="TreeGrafter"/>
</dbReference>
<dbReference type="GO" id="GO:0005886">
    <property type="term" value="C:plasma membrane"/>
    <property type="evidence" value="ECO:0007669"/>
    <property type="project" value="TreeGrafter"/>
</dbReference>
<evidence type="ECO:0000256" key="8">
    <source>
        <dbReference type="ARBA" id="ARBA00023316"/>
    </source>
</evidence>
<evidence type="ECO:0000256" key="5">
    <source>
        <dbReference type="ARBA" id="ARBA00022989"/>
    </source>
</evidence>
<protein>
    <submittedName>
        <fullName evidence="12">Concanavalin A-like lectin/glucanase</fullName>
    </submittedName>
</protein>
<feature type="region of interest" description="Disordered" evidence="9">
    <location>
        <begin position="1"/>
        <end position="90"/>
    </location>
</feature>
<evidence type="ECO:0000259" key="11">
    <source>
        <dbReference type="PROSITE" id="PS51762"/>
    </source>
</evidence>
<dbReference type="PROSITE" id="PS51762">
    <property type="entry name" value="GH16_2"/>
    <property type="match status" value="1"/>
</dbReference>
<evidence type="ECO:0000313" key="13">
    <source>
        <dbReference type="Proteomes" id="UP000799118"/>
    </source>
</evidence>
<proteinExistence type="inferred from homology"/>
<feature type="compositionally biased region" description="Low complexity" evidence="9">
    <location>
        <begin position="18"/>
        <end position="33"/>
    </location>
</feature>
<dbReference type="GO" id="GO:0031505">
    <property type="term" value="P:fungal-type cell wall organization"/>
    <property type="evidence" value="ECO:0007669"/>
    <property type="project" value="TreeGrafter"/>
</dbReference>
<feature type="region of interest" description="Disordered" evidence="9">
    <location>
        <begin position="155"/>
        <end position="174"/>
    </location>
</feature>
<sequence>MATPSSSTPELEHEELAVSVPLLPSSSPVSPVSQSFMLDPPCPAHAARSNSGFDHVPSPLSRPVDQGVERSVAMASRSGGSLGGAAFPGERSRDEADFAASSTIPGPVSRNSTLSSTILSLVSDPSTVPLSNAPLTPPAADSEAALRLPDIDLEGGLDEMENSSTDPEPKKKVLSRGGLAGGRFPWRGLQNVTMLLVVMLALLVLFIGYPLVDFFINNQRNLAISENIQINGTGQAPVPVFPNTPTLVDAYTPDAAKSRIGYDGEEYDLVFSDEFEVDGRTFYAGDTKLWYGATSDLEWYDPRQVTTRGGALVITMDSADTTQSKLTPNSSAPFTLDGNHNLTYRSGMLQSWNKFCFSSGYIEVAIVLPGPDENTQGYWPGAWTMGNLGRPGFEATTDGMWPYSRDRKYNYELSWLSGQRLSSCTCPPSSSYAPEHPGPFRSSSQSWLGRGAPEIDILEAEKDKTEPTGQVVSQSAQFAPFTHDYQFTNDTDDEFKIWDTSQTRLNGYHGSAVQQAVSSLSKVPSTGFAGKRNAVWFEYFSDASSRSDGFITWQVNDAPTARLSGSAVGPDTGSQVGQRLISEEPMSIVLNLGISHNWQTIDLSTMQFPAEMLVDYVRVYQRKGHINVGCDPEGYPTMDYIANHPQAYTNVNATSWMYEKPKNSEVFISLA</sequence>
<dbReference type="OrthoDB" id="412647at2759"/>
<keyword evidence="13" id="KW-1185">Reference proteome</keyword>
<accession>A0A6A4IPH1</accession>
<dbReference type="PANTHER" id="PTHR31361">
    <property type="entry name" value="BETA-GLUCAN SYNTHESIS-ASSOCIATED PROTEIN KRE6-RELATED"/>
    <property type="match status" value="1"/>
</dbReference>
<dbReference type="SUPFAM" id="SSF49899">
    <property type="entry name" value="Concanavalin A-like lectins/glucanases"/>
    <property type="match status" value="1"/>
</dbReference>
<evidence type="ECO:0000256" key="4">
    <source>
        <dbReference type="ARBA" id="ARBA00022968"/>
    </source>
</evidence>
<reference evidence="12" key="1">
    <citation type="journal article" date="2019" name="Environ. Microbiol.">
        <title>Fungal ecological strategies reflected in gene transcription - a case study of two litter decomposers.</title>
        <authorList>
            <person name="Barbi F."/>
            <person name="Kohler A."/>
            <person name="Barry K."/>
            <person name="Baskaran P."/>
            <person name="Daum C."/>
            <person name="Fauchery L."/>
            <person name="Ihrmark K."/>
            <person name="Kuo A."/>
            <person name="LaButti K."/>
            <person name="Lipzen A."/>
            <person name="Morin E."/>
            <person name="Grigoriev I.V."/>
            <person name="Henrissat B."/>
            <person name="Lindahl B."/>
            <person name="Martin F."/>
        </authorList>
    </citation>
    <scope>NUCLEOTIDE SEQUENCE</scope>
    <source>
        <strain evidence="12">JB14</strain>
    </source>
</reference>
<dbReference type="Gene3D" id="2.60.120.200">
    <property type="match status" value="1"/>
</dbReference>
<evidence type="ECO:0000256" key="3">
    <source>
        <dbReference type="ARBA" id="ARBA00022692"/>
    </source>
</evidence>